<dbReference type="RefSeq" id="WP_098467898.1">
    <property type="nucleotide sequence ID" value="NZ_PDJD01000001.1"/>
</dbReference>
<dbReference type="Gene3D" id="3.10.620.30">
    <property type="match status" value="1"/>
</dbReference>
<dbReference type="SUPFAM" id="SSF54001">
    <property type="entry name" value="Cysteine proteinases"/>
    <property type="match status" value="1"/>
</dbReference>
<dbReference type="Pfam" id="PF01841">
    <property type="entry name" value="Transglut_core"/>
    <property type="match status" value="1"/>
</dbReference>
<evidence type="ECO:0000313" key="3">
    <source>
        <dbReference type="Proteomes" id="UP000224915"/>
    </source>
</evidence>
<dbReference type="AlphaFoldDB" id="A0A2A9CW39"/>
<dbReference type="InterPro" id="IPR002931">
    <property type="entry name" value="Transglutaminase-like"/>
</dbReference>
<dbReference type="SMART" id="SM00460">
    <property type="entry name" value="TGc"/>
    <property type="match status" value="1"/>
</dbReference>
<keyword evidence="2" id="KW-0378">Hydrolase</keyword>
<dbReference type="EMBL" id="PDJD01000001">
    <property type="protein sequence ID" value="PFG18647.1"/>
    <property type="molecule type" value="Genomic_DNA"/>
</dbReference>
<feature type="domain" description="Transglutaminase-like" evidence="1">
    <location>
        <begin position="199"/>
        <end position="269"/>
    </location>
</feature>
<reference evidence="2 3" key="1">
    <citation type="submission" date="2017-10" db="EMBL/GenBank/DDBJ databases">
        <title>Sequencing the genomes of 1000 actinobacteria strains.</title>
        <authorList>
            <person name="Klenk H.-P."/>
        </authorList>
    </citation>
    <scope>NUCLEOTIDE SEQUENCE [LARGE SCALE GENOMIC DNA]</scope>
    <source>
        <strain evidence="2 3">DSM 21801</strain>
    </source>
</reference>
<proteinExistence type="predicted"/>
<gene>
    <name evidence="2" type="ORF">ATL40_0190</name>
</gene>
<accession>A0A2A9CW39</accession>
<protein>
    <submittedName>
        <fullName evidence="2">Transglutaminase-like putative cysteine protease</fullName>
    </submittedName>
</protein>
<dbReference type="Pfam" id="PF08379">
    <property type="entry name" value="Bact_transglu_N"/>
    <property type="match status" value="1"/>
</dbReference>
<dbReference type="PANTHER" id="PTHR33490:SF7">
    <property type="entry name" value="BLR2979 PROTEIN"/>
    <property type="match status" value="1"/>
</dbReference>
<dbReference type="InterPro" id="IPR038765">
    <property type="entry name" value="Papain-like_cys_pep_sf"/>
</dbReference>
<evidence type="ECO:0000259" key="1">
    <source>
        <dbReference type="SMART" id="SM00460"/>
    </source>
</evidence>
<comment type="caution">
    <text evidence="2">The sequence shown here is derived from an EMBL/GenBank/DDBJ whole genome shotgun (WGS) entry which is preliminary data.</text>
</comment>
<dbReference type="GO" id="GO:0006508">
    <property type="term" value="P:proteolysis"/>
    <property type="evidence" value="ECO:0007669"/>
    <property type="project" value="UniProtKB-KW"/>
</dbReference>
<organism evidence="2 3">
    <name type="scientific">Serinibacter salmoneus</name>
    <dbReference type="NCBI Taxonomy" id="556530"/>
    <lineage>
        <taxon>Bacteria</taxon>
        <taxon>Bacillati</taxon>
        <taxon>Actinomycetota</taxon>
        <taxon>Actinomycetes</taxon>
        <taxon>Micrococcales</taxon>
        <taxon>Beutenbergiaceae</taxon>
        <taxon>Serinibacter</taxon>
    </lineage>
</organism>
<dbReference type="OrthoDB" id="9804023at2"/>
<name>A0A2A9CW39_9MICO</name>
<dbReference type="PANTHER" id="PTHR33490">
    <property type="entry name" value="BLR5614 PROTEIN-RELATED"/>
    <property type="match status" value="1"/>
</dbReference>
<dbReference type="GO" id="GO:0008233">
    <property type="term" value="F:peptidase activity"/>
    <property type="evidence" value="ECO:0007669"/>
    <property type="project" value="UniProtKB-KW"/>
</dbReference>
<keyword evidence="3" id="KW-1185">Reference proteome</keyword>
<sequence>MSKYREEDVRHYRLAHRTTYTYPEPVTASYGRAVMLPREGGGQQVHTSALHISPHVRHSSEFKDYHGNRSSYFMVDTEHTELEVLAESVVTVTRRRASVERMPMISWSQASEVTHTLGSPHRGEAAAHGIGGRAVIAVAEATLGSPMVEVSEQVRDFAAPSFGPGTPLAEVVADLSRRIHTELEYASGSTTIDTRLAEVLERRQGVCQDFAHLLIACMRSMGLAARYVSGYIETNPPPGRPKLRGVDASHAWASVWIPGGGWVHIDPTNDQFIDNRYVVLGWGRDYMDVSPLRGVVFTEGAGSSLKVGVDLLELTAEEVEEVRASHRGASAQRAGQRSRR</sequence>
<keyword evidence="2" id="KW-0645">Protease</keyword>
<evidence type="ECO:0000313" key="2">
    <source>
        <dbReference type="EMBL" id="PFG18647.1"/>
    </source>
</evidence>
<dbReference type="InterPro" id="IPR013589">
    <property type="entry name" value="Bac_transglu_N"/>
</dbReference>
<dbReference type="Proteomes" id="UP000224915">
    <property type="component" value="Unassembled WGS sequence"/>
</dbReference>